<comment type="caution">
    <text evidence="5">The sequence shown here is derived from an EMBL/GenBank/DDBJ whole genome shotgun (WGS) entry which is preliminary data.</text>
</comment>
<name>A0AAV5U936_9BILA</name>
<dbReference type="Gene3D" id="1.10.565.10">
    <property type="entry name" value="Retinoid X Receptor"/>
    <property type="match status" value="1"/>
</dbReference>
<organism evidence="5 6">
    <name type="scientific">Pristionchus entomophagus</name>
    <dbReference type="NCBI Taxonomy" id="358040"/>
    <lineage>
        <taxon>Eukaryota</taxon>
        <taxon>Metazoa</taxon>
        <taxon>Ecdysozoa</taxon>
        <taxon>Nematoda</taxon>
        <taxon>Chromadorea</taxon>
        <taxon>Rhabditida</taxon>
        <taxon>Rhabditina</taxon>
        <taxon>Diplogasteromorpha</taxon>
        <taxon>Diplogasteroidea</taxon>
        <taxon>Neodiplogasteridae</taxon>
        <taxon>Pristionchus</taxon>
    </lineage>
</organism>
<dbReference type="PANTHER" id="PTHR47630">
    <property type="entry name" value="NUCLEAR HORMONE RECEPTOR FAMILY-RELATED-RELATED"/>
    <property type="match status" value="1"/>
</dbReference>
<evidence type="ECO:0000313" key="6">
    <source>
        <dbReference type="Proteomes" id="UP001432027"/>
    </source>
</evidence>
<dbReference type="PANTHER" id="PTHR47630:SF4">
    <property type="entry name" value="NUCLEAR HORMONE RECEPTOR FAMILY MEMBER NHR-62"/>
    <property type="match status" value="1"/>
</dbReference>
<evidence type="ECO:0000256" key="1">
    <source>
        <dbReference type="ARBA" id="ARBA00023015"/>
    </source>
</evidence>
<dbReference type="Proteomes" id="UP001432027">
    <property type="component" value="Unassembled WGS sequence"/>
</dbReference>
<dbReference type="Pfam" id="PF00104">
    <property type="entry name" value="Hormone_recep"/>
    <property type="match status" value="1"/>
</dbReference>
<keyword evidence="6" id="KW-1185">Reference proteome</keyword>
<keyword evidence="3" id="KW-0675">Receptor</keyword>
<dbReference type="PROSITE" id="PS51843">
    <property type="entry name" value="NR_LBD"/>
    <property type="match status" value="1"/>
</dbReference>
<evidence type="ECO:0000313" key="5">
    <source>
        <dbReference type="EMBL" id="GMT02604.1"/>
    </source>
</evidence>
<dbReference type="InterPro" id="IPR000536">
    <property type="entry name" value="Nucl_hrmn_rcpt_lig-bd"/>
</dbReference>
<dbReference type="InterPro" id="IPR035500">
    <property type="entry name" value="NHR-like_dom_sf"/>
</dbReference>
<dbReference type="AlphaFoldDB" id="A0AAV5U936"/>
<evidence type="ECO:0000259" key="4">
    <source>
        <dbReference type="PROSITE" id="PS51843"/>
    </source>
</evidence>
<reference evidence="5" key="1">
    <citation type="submission" date="2023-10" db="EMBL/GenBank/DDBJ databases">
        <title>Genome assembly of Pristionchus species.</title>
        <authorList>
            <person name="Yoshida K."/>
            <person name="Sommer R.J."/>
        </authorList>
    </citation>
    <scope>NUCLEOTIDE SEQUENCE</scope>
    <source>
        <strain evidence="5">RS0144</strain>
    </source>
</reference>
<dbReference type="EMBL" id="BTSX01000005">
    <property type="protein sequence ID" value="GMT02604.1"/>
    <property type="molecule type" value="Genomic_DNA"/>
</dbReference>
<feature type="domain" description="NR LBD" evidence="4">
    <location>
        <begin position="1"/>
        <end position="169"/>
    </location>
</feature>
<protein>
    <recommendedName>
        <fullName evidence="4">NR LBD domain-containing protein</fullName>
    </recommendedName>
</protein>
<dbReference type="SUPFAM" id="SSF48508">
    <property type="entry name" value="Nuclear receptor ligand-binding domain"/>
    <property type="match status" value="1"/>
</dbReference>
<keyword evidence="1" id="KW-0805">Transcription regulation</keyword>
<keyword evidence="2" id="KW-0804">Transcription</keyword>
<proteinExistence type="predicted"/>
<evidence type="ECO:0000256" key="2">
    <source>
        <dbReference type="ARBA" id="ARBA00023163"/>
    </source>
</evidence>
<gene>
    <name evidence="5" type="ORF">PENTCL1PPCAC_24778</name>
</gene>
<accession>A0AAV5U936</accession>
<sequence length="169" mass="19498">QAPLASTLRVEFSLIYIHPGLVSTRTRLDPSAERIASLHDIEDDYRRMFVLFCDLMHVTPEVQEIHINEQVIMAKANFGFFYWLMTALRSLKSHKPGICYTNGSYFPMMMAHQQNPDLKDCASYCHSHLIEPIRELDLTEKEEAVFAYLACFVHGQRGEGCNKTTEQLR</sequence>
<dbReference type="InterPro" id="IPR052499">
    <property type="entry name" value="C.elegans_NHRs"/>
</dbReference>
<evidence type="ECO:0000256" key="3">
    <source>
        <dbReference type="ARBA" id="ARBA00023170"/>
    </source>
</evidence>
<feature type="non-terminal residue" evidence="5">
    <location>
        <position position="1"/>
    </location>
</feature>